<evidence type="ECO:0000313" key="3">
    <source>
        <dbReference type="Proteomes" id="UP000268093"/>
    </source>
</evidence>
<evidence type="ECO:0000259" key="1">
    <source>
        <dbReference type="Pfam" id="PF00483"/>
    </source>
</evidence>
<proteinExistence type="predicted"/>
<organism evidence="2 3">
    <name type="scientific">Jimgerdemannia flammicorona</name>
    <dbReference type="NCBI Taxonomy" id="994334"/>
    <lineage>
        <taxon>Eukaryota</taxon>
        <taxon>Fungi</taxon>
        <taxon>Fungi incertae sedis</taxon>
        <taxon>Mucoromycota</taxon>
        <taxon>Mucoromycotina</taxon>
        <taxon>Endogonomycetes</taxon>
        <taxon>Endogonales</taxon>
        <taxon>Endogonaceae</taxon>
        <taxon>Jimgerdemannia</taxon>
    </lineage>
</organism>
<dbReference type="Pfam" id="PF00483">
    <property type="entry name" value="NTP_transferase"/>
    <property type="match status" value="1"/>
</dbReference>
<reference evidence="2 3" key="1">
    <citation type="journal article" date="2018" name="New Phytol.">
        <title>Phylogenomics of Endogonaceae and evolution of mycorrhizas within Mucoromycota.</title>
        <authorList>
            <person name="Chang Y."/>
            <person name="Desiro A."/>
            <person name="Na H."/>
            <person name="Sandor L."/>
            <person name="Lipzen A."/>
            <person name="Clum A."/>
            <person name="Barry K."/>
            <person name="Grigoriev I.V."/>
            <person name="Martin F.M."/>
            <person name="Stajich J.E."/>
            <person name="Smith M.E."/>
            <person name="Bonito G."/>
            <person name="Spatafora J.W."/>
        </authorList>
    </citation>
    <scope>NUCLEOTIDE SEQUENCE [LARGE SCALE GENOMIC DNA]</scope>
    <source>
        <strain evidence="2 3">GMNB39</strain>
    </source>
</reference>
<dbReference type="EMBL" id="RBNI01002334">
    <property type="protein sequence ID" value="RUP49396.1"/>
    <property type="molecule type" value="Genomic_DNA"/>
</dbReference>
<comment type="caution">
    <text evidence="2">The sequence shown here is derived from an EMBL/GenBank/DDBJ whole genome shotgun (WGS) entry which is preliminary data.</text>
</comment>
<dbReference type="InterPro" id="IPR005835">
    <property type="entry name" value="NTP_transferase_dom"/>
</dbReference>
<dbReference type="Proteomes" id="UP000268093">
    <property type="component" value="Unassembled WGS sequence"/>
</dbReference>
<dbReference type="Gene3D" id="3.90.550.10">
    <property type="entry name" value="Spore Coat Polysaccharide Biosynthesis Protein SpsA, Chain A"/>
    <property type="match status" value="1"/>
</dbReference>
<gene>
    <name evidence="2" type="ORF">BC936DRAFT_142611</name>
</gene>
<dbReference type="OrthoDB" id="6339427at2759"/>
<dbReference type="PANTHER" id="PTHR42883">
    <property type="entry name" value="GLUCOSE-1-PHOSPHATE THYMIDYLTRANSFERASE"/>
    <property type="match status" value="1"/>
</dbReference>
<dbReference type="AlphaFoldDB" id="A0A433DF09"/>
<sequence length="306" mass="33594">MTMNVKGMPLLMKLPRVSINIRQPLVPLCPLSPVLILGAGYGARLQIEIQASPTKAISRLAGVPNALLPLGDGNVLITHWLAPLAAGGVDISRDVFVVTNAVHHAQFVAWGARNGVPASHIASDGTTSNETRLGAVPDIAFGLRIFGLQRHNVLVIGGDTLFLADFSFAKFFTTFAHINAGNPDGACLVTECLVPDAILHRVGIMELDPRRCNRVTGFFEKPRPEETASRSACPCFYLFHARSLPLLQLFLDECTMRGVGRHEYDAPGNYLKYLYSRFAIYAIPILGRIDISELQSYVDAFMYFRR</sequence>
<dbReference type="SUPFAM" id="SSF53448">
    <property type="entry name" value="Nucleotide-diphospho-sugar transferases"/>
    <property type="match status" value="1"/>
</dbReference>
<name>A0A433DF09_9FUNG</name>
<accession>A0A433DF09</accession>
<feature type="domain" description="Nucleotidyl transferase" evidence="1">
    <location>
        <begin position="63"/>
        <end position="242"/>
    </location>
</feature>
<keyword evidence="3" id="KW-1185">Reference proteome</keyword>
<dbReference type="PANTHER" id="PTHR42883:SF2">
    <property type="entry name" value="THYMIDYLYLTRANSFERASE"/>
    <property type="match status" value="1"/>
</dbReference>
<evidence type="ECO:0000313" key="2">
    <source>
        <dbReference type="EMBL" id="RUP49396.1"/>
    </source>
</evidence>
<dbReference type="InterPro" id="IPR029044">
    <property type="entry name" value="Nucleotide-diphossugar_trans"/>
</dbReference>
<protein>
    <recommendedName>
        <fullName evidence="1">Nucleotidyl transferase domain-containing protein</fullName>
    </recommendedName>
</protein>